<evidence type="ECO:0000313" key="2">
    <source>
        <dbReference type="EMBL" id="AYD48211.1"/>
    </source>
</evidence>
<dbReference type="RefSeq" id="WP_119988625.1">
    <property type="nucleotide sequence ID" value="NZ_CP032489.1"/>
</dbReference>
<proteinExistence type="predicted"/>
<gene>
    <name evidence="2" type="ORF">D6B99_11745</name>
</gene>
<dbReference type="EMBL" id="CP032489">
    <property type="protein sequence ID" value="AYD48211.1"/>
    <property type="molecule type" value="Genomic_DNA"/>
</dbReference>
<keyword evidence="3" id="KW-1185">Reference proteome</keyword>
<organism evidence="2 3">
    <name type="scientific">Arachidicoccus soli</name>
    <dbReference type="NCBI Taxonomy" id="2341117"/>
    <lineage>
        <taxon>Bacteria</taxon>
        <taxon>Pseudomonadati</taxon>
        <taxon>Bacteroidota</taxon>
        <taxon>Chitinophagia</taxon>
        <taxon>Chitinophagales</taxon>
        <taxon>Chitinophagaceae</taxon>
        <taxon>Arachidicoccus</taxon>
    </lineage>
</organism>
<name>A0A386HS03_9BACT</name>
<dbReference type="KEGG" id="ark:D6B99_11745"/>
<dbReference type="InterPro" id="IPR009279">
    <property type="entry name" value="Portal_Mu"/>
</dbReference>
<sequence length="460" mass="51919">MTKKNFRKPKTTPIKKTGEKDITKNLVVQEINMISVDRSPKDIANWRDALINAENVFYPNRTRLYDLYKDVELDGHLSGIIQKRIDAVLNKNIWYQDASGKRVEEMDALIESTVFRNLVKLIMESILWGVSGVEFVPGKKVEFKPIERKHIRPDTQQILINQSDYEGIPYAGNPFIWVVGEPKDLGLYLKCSFYALIKKGGFSDWAQYVEIFGQPVRIIYYDAFDDKTRIQLKQVLDESGSSLALMIPNQAKFELMDGKTSNGDGQLQERLKNSCNDELSIIILGNVETTSSSHGGSNAKAQEQGKQQLEITKSDLAFVRNTLNCDKFIAILDSYGYKVAGGKFAVEEEFDYRELSQRVVIDTQVATQVPIADDYWYDTYGIPKPDNYDELKKKFDLQKAAATKAISAGQQEQEKVSKADEDPEAISLNPPLGGSGGGRSLSQWHKFRAALADFFDPALH</sequence>
<dbReference type="Proteomes" id="UP000266118">
    <property type="component" value="Chromosome"/>
</dbReference>
<feature type="region of interest" description="Disordered" evidence="1">
    <location>
        <begin position="406"/>
        <end position="439"/>
    </location>
</feature>
<accession>A0A386HS03</accession>
<protein>
    <submittedName>
        <fullName evidence="2">DUF935 family protein</fullName>
    </submittedName>
</protein>
<reference evidence="2 3" key="1">
    <citation type="submission" date="2018-09" db="EMBL/GenBank/DDBJ databases">
        <title>Arachidicoccus sp. nov., a bacterium isolated from soil.</title>
        <authorList>
            <person name="Weon H.-Y."/>
            <person name="Kwon S.-W."/>
            <person name="Lee S.A."/>
        </authorList>
    </citation>
    <scope>NUCLEOTIDE SEQUENCE [LARGE SCALE GENOMIC DNA]</scope>
    <source>
        <strain evidence="2 3">KIS59-12</strain>
    </source>
</reference>
<evidence type="ECO:0000256" key="1">
    <source>
        <dbReference type="SAM" id="MobiDB-lite"/>
    </source>
</evidence>
<evidence type="ECO:0000313" key="3">
    <source>
        <dbReference type="Proteomes" id="UP000266118"/>
    </source>
</evidence>
<dbReference type="OrthoDB" id="9797300at2"/>
<dbReference type="AlphaFoldDB" id="A0A386HS03"/>
<dbReference type="Pfam" id="PF06074">
    <property type="entry name" value="Portal_Mu"/>
    <property type="match status" value="1"/>
</dbReference>